<comment type="caution">
    <text evidence="3">The sequence shown here is derived from an EMBL/GenBank/DDBJ whole genome shotgun (WGS) entry which is preliminary data.</text>
</comment>
<proteinExistence type="predicted"/>
<keyword evidence="2" id="KW-0472">Membrane</keyword>
<keyword evidence="2" id="KW-1133">Transmembrane helix</keyword>
<feature type="region of interest" description="Disordered" evidence="1">
    <location>
        <begin position="133"/>
        <end position="160"/>
    </location>
</feature>
<keyword evidence="4" id="KW-1185">Reference proteome</keyword>
<feature type="compositionally biased region" description="Basic and acidic residues" evidence="1">
    <location>
        <begin position="139"/>
        <end position="153"/>
    </location>
</feature>
<evidence type="ECO:0000313" key="3">
    <source>
        <dbReference type="EMBL" id="PRP74382.1"/>
    </source>
</evidence>
<reference evidence="3 4" key="1">
    <citation type="journal article" date="2018" name="Genome Biol. Evol.">
        <title>Multiple Roots of Fruiting Body Formation in Amoebozoa.</title>
        <authorList>
            <person name="Hillmann F."/>
            <person name="Forbes G."/>
            <person name="Novohradska S."/>
            <person name="Ferling I."/>
            <person name="Riege K."/>
            <person name="Groth M."/>
            <person name="Westermann M."/>
            <person name="Marz M."/>
            <person name="Spaller T."/>
            <person name="Winckler T."/>
            <person name="Schaap P."/>
            <person name="Glockner G."/>
        </authorList>
    </citation>
    <scope>NUCLEOTIDE SEQUENCE [LARGE SCALE GENOMIC DNA]</scope>
    <source>
        <strain evidence="3 4">Jena</strain>
    </source>
</reference>
<organism evidence="3 4">
    <name type="scientific">Planoprotostelium fungivorum</name>
    <dbReference type="NCBI Taxonomy" id="1890364"/>
    <lineage>
        <taxon>Eukaryota</taxon>
        <taxon>Amoebozoa</taxon>
        <taxon>Evosea</taxon>
        <taxon>Variosea</taxon>
        <taxon>Cavosteliida</taxon>
        <taxon>Cavosteliaceae</taxon>
        <taxon>Planoprotostelium</taxon>
    </lineage>
</organism>
<feature type="compositionally biased region" description="Basic and acidic residues" evidence="1">
    <location>
        <begin position="27"/>
        <end position="71"/>
    </location>
</feature>
<gene>
    <name evidence="3" type="ORF">PROFUN_10280</name>
</gene>
<dbReference type="InParanoid" id="A0A2P6MRQ7"/>
<keyword evidence="2" id="KW-0812">Transmembrane</keyword>
<feature type="region of interest" description="Disordered" evidence="1">
    <location>
        <begin position="27"/>
        <end position="76"/>
    </location>
</feature>
<dbReference type="EMBL" id="MDYQ01000464">
    <property type="protein sequence ID" value="PRP74382.1"/>
    <property type="molecule type" value="Genomic_DNA"/>
</dbReference>
<evidence type="ECO:0000313" key="4">
    <source>
        <dbReference type="Proteomes" id="UP000241769"/>
    </source>
</evidence>
<dbReference type="Proteomes" id="UP000241769">
    <property type="component" value="Unassembled WGS sequence"/>
</dbReference>
<feature type="transmembrane region" description="Helical" evidence="2">
    <location>
        <begin position="99"/>
        <end position="125"/>
    </location>
</feature>
<sequence>MQRLTGFSVPTIRNRCSNTYTRSLRENQFRRGYAKESEAHGKSGHHDSHAQHDNHAHGHGHEHGHGHDHHDHHGHHSTSFFPFFDNAFSEKITWGPSQIMVAATAASVLGFFLFSSTFVSPIVLLRRCMTQDQSGASKKNQELGGDKEVRFREGQGCSGR</sequence>
<accession>A0A2P6MRQ7</accession>
<evidence type="ECO:0000256" key="2">
    <source>
        <dbReference type="SAM" id="Phobius"/>
    </source>
</evidence>
<dbReference type="AlphaFoldDB" id="A0A2P6MRQ7"/>
<name>A0A2P6MRQ7_9EUKA</name>
<evidence type="ECO:0000256" key="1">
    <source>
        <dbReference type="SAM" id="MobiDB-lite"/>
    </source>
</evidence>
<protein>
    <submittedName>
        <fullName evidence="3">Uncharacterized protein</fullName>
    </submittedName>
</protein>